<dbReference type="PANTHER" id="PTHR11537">
    <property type="entry name" value="VOLTAGE-GATED POTASSIUM CHANNEL"/>
    <property type="match status" value="1"/>
</dbReference>
<gene>
    <name evidence="11" type="ORF">FC83_GL002752</name>
</gene>
<dbReference type="InterPro" id="IPR028325">
    <property type="entry name" value="VG_K_chnl"/>
</dbReference>
<dbReference type="OrthoDB" id="9785285at2"/>
<dbReference type="Proteomes" id="UP000051236">
    <property type="component" value="Unassembled WGS sequence"/>
</dbReference>
<evidence type="ECO:0000256" key="6">
    <source>
        <dbReference type="ARBA" id="ARBA00023136"/>
    </source>
</evidence>
<keyword evidence="4 9" id="KW-1133">Transmembrane helix</keyword>
<evidence type="ECO:0000256" key="2">
    <source>
        <dbReference type="ARBA" id="ARBA00022448"/>
    </source>
</evidence>
<dbReference type="STRING" id="1423734.FC83_GL002752"/>
<keyword evidence="2" id="KW-0813">Transport</keyword>
<comment type="subcellular location">
    <subcellularLocation>
        <location evidence="1">Membrane</location>
        <topology evidence="1">Multi-pass membrane protein</topology>
    </subcellularLocation>
</comment>
<sequence>MFFKIKIISKKIFWGAFILNTFNKIYTIFISLLALISVIMVVADFSNTININRVPYLWIDNSILIIFTLDYFGHLFTSKNKIEFIKTHIFDLLAIIPFSTIFYFFRLSRIFRIVRIARVFRFARLIGLMGKLQKNSAKFLKHNGLIYLIYISIVLLLISSVLYALAESVPLSQALWWAVATATTVGYGDISPHTLIGKLAAVLLMFVGIGFIGMLTSSITTYFTDTHEDSKYDQIIKKLESLERENQELSQQIRELKKDHL</sequence>
<feature type="coiled-coil region" evidence="8">
    <location>
        <begin position="232"/>
        <end position="259"/>
    </location>
</feature>
<evidence type="ECO:0000256" key="3">
    <source>
        <dbReference type="ARBA" id="ARBA00022692"/>
    </source>
</evidence>
<keyword evidence="3 9" id="KW-0812">Transmembrane</keyword>
<evidence type="ECO:0000256" key="5">
    <source>
        <dbReference type="ARBA" id="ARBA00023065"/>
    </source>
</evidence>
<keyword evidence="12" id="KW-1185">Reference proteome</keyword>
<dbReference type="eggNOG" id="COG1340">
    <property type="taxonomic scope" value="Bacteria"/>
</dbReference>
<keyword evidence="8" id="KW-0175">Coiled coil</keyword>
<comment type="caution">
    <text evidence="11">The sequence shown here is derived from an EMBL/GenBank/DDBJ whole genome shotgun (WGS) entry which is preliminary data.</text>
</comment>
<organism evidence="11 12">
    <name type="scientific">Agrilactobacillus composti DSM 18527 = JCM 14202</name>
    <dbReference type="NCBI Taxonomy" id="1423734"/>
    <lineage>
        <taxon>Bacteria</taxon>
        <taxon>Bacillati</taxon>
        <taxon>Bacillota</taxon>
        <taxon>Bacilli</taxon>
        <taxon>Lactobacillales</taxon>
        <taxon>Lactobacillaceae</taxon>
        <taxon>Agrilactobacillus</taxon>
    </lineage>
</organism>
<dbReference type="PANTHER" id="PTHR11537:SF254">
    <property type="entry name" value="POTASSIUM VOLTAGE-GATED CHANNEL PROTEIN SHAB"/>
    <property type="match status" value="1"/>
</dbReference>
<dbReference type="InterPro" id="IPR013099">
    <property type="entry name" value="K_chnl_dom"/>
</dbReference>
<dbReference type="GO" id="GO:0005249">
    <property type="term" value="F:voltage-gated potassium channel activity"/>
    <property type="evidence" value="ECO:0007669"/>
    <property type="project" value="InterPro"/>
</dbReference>
<evidence type="ECO:0000313" key="11">
    <source>
        <dbReference type="EMBL" id="KRM33569.1"/>
    </source>
</evidence>
<reference evidence="11 12" key="1">
    <citation type="journal article" date="2015" name="Genome Announc.">
        <title>Expanding the biotechnology potential of lactobacilli through comparative genomics of 213 strains and associated genera.</title>
        <authorList>
            <person name="Sun Z."/>
            <person name="Harris H.M."/>
            <person name="McCann A."/>
            <person name="Guo C."/>
            <person name="Argimon S."/>
            <person name="Zhang W."/>
            <person name="Yang X."/>
            <person name="Jeffery I.B."/>
            <person name="Cooney J.C."/>
            <person name="Kagawa T.F."/>
            <person name="Liu W."/>
            <person name="Song Y."/>
            <person name="Salvetti E."/>
            <person name="Wrobel A."/>
            <person name="Rasinkangas P."/>
            <person name="Parkhill J."/>
            <person name="Rea M.C."/>
            <person name="O'Sullivan O."/>
            <person name="Ritari J."/>
            <person name="Douillard F.P."/>
            <person name="Paul Ross R."/>
            <person name="Yang R."/>
            <person name="Briner A.E."/>
            <person name="Felis G.E."/>
            <person name="de Vos W.M."/>
            <person name="Barrangou R."/>
            <person name="Klaenhammer T.R."/>
            <person name="Caufield P.W."/>
            <person name="Cui Y."/>
            <person name="Zhang H."/>
            <person name="O'Toole P.W."/>
        </authorList>
    </citation>
    <scope>NUCLEOTIDE SEQUENCE [LARGE SCALE GENOMIC DNA]</scope>
    <source>
        <strain evidence="11 12">DSM 18527</strain>
    </source>
</reference>
<evidence type="ECO:0000256" key="4">
    <source>
        <dbReference type="ARBA" id="ARBA00022989"/>
    </source>
</evidence>
<dbReference type="PRINTS" id="PR00169">
    <property type="entry name" value="KCHANNEL"/>
</dbReference>
<feature type="domain" description="Potassium channel" evidence="10">
    <location>
        <begin position="152"/>
        <end position="224"/>
    </location>
</feature>
<feature type="transmembrane region" description="Helical" evidence="9">
    <location>
        <begin position="144"/>
        <end position="165"/>
    </location>
</feature>
<protein>
    <recommendedName>
        <fullName evidence="10">Potassium channel domain-containing protein</fullName>
    </recommendedName>
</protein>
<evidence type="ECO:0000256" key="8">
    <source>
        <dbReference type="SAM" id="Coils"/>
    </source>
</evidence>
<dbReference type="SUPFAM" id="SSF81324">
    <property type="entry name" value="Voltage-gated potassium channels"/>
    <property type="match status" value="1"/>
</dbReference>
<dbReference type="Gene3D" id="1.20.120.350">
    <property type="entry name" value="Voltage-gated potassium channels. Chain C"/>
    <property type="match status" value="1"/>
</dbReference>
<name>X0PU61_9LACO</name>
<feature type="transmembrane region" description="Helical" evidence="9">
    <location>
        <begin position="55"/>
        <end position="77"/>
    </location>
</feature>
<dbReference type="InterPro" id="IPR027359">
    <property type="entry name" value="Volt_channel_dom_sf"/>
</dbReference>
<evidence type="ECO:0000256" key="9">
    <source>
        <dbReference type="SAM" id="Phobius"/>
    </source>
</evidence>
<dbReference type="GO" id="GO:0008076">
    <property type="term" value="C:voltage-gated potassium channel complex"/>
    <property type="evidence" value="ECO:0007669"/>
    <property type="project" value="InterPro"/>
</dbReference>
<proteinExistence type="predicted"/>
<keyword evidence="6 9" id="KW-0472">Membrane</keyword>
<dbReference type="Gene3D" id="1.10.287.70">
    <property type="match status" value="1"/>
</dbReference>
<feature type="transmembrane region" description="Helical" evidence="9">
    <location>
        <begin position="202"/>
        <end position="223"/>
    </location>
</feature>
<feature type="transmembrane region" description="Helical" evidence="9">
    <location>
        <begin position="12"/>
        <end position="43"/>
    </location>
</feature>
<dbReference type="PATRIC" id="fig|1423734.3.peg.2797"/>
<evidence type="ECO:0000313" key="12">
    <source>
        <dbReference type="Proteomes" id="UP000051236"/>
    </source>
</evidence>
<dbReference type="AlphaFoldDB" id="X0PU61"/>
<dbReference type="EMBL" id="AZGA01000048">
    <property type="protein sequence ID" value="KRM33569.1"/>
    <property type="molecule type" value="Genomic_DNA"/>
</dbReference>
<evidence type="ECO:0000256" key="7">
    <source>
        <dbReference type="ARBA" id="ARBA00023303"/>
    </source>
</evidence>
<dbReference type="GO" id="GO:0001508">
    <property type="term" value="P:action potential"/>
    <property type="evidence" value="ECO:0007669"/>
    <property type="project" value="TreeGrafter"/>
</dbReference>
<accession>X0PU61</accession>
<feature type="transmembrane region" description="Helical" evidence="9">
    <location>
        <begin position="89"/>
        <end position="107"/>
    </location>
</feature>
<keyword evidence="7" id="KW-0407">Ion channel</keyword>
<evidence type="ECO:0000259" key="10">
    <source>
        <dbReference type="Pfam" id="PF07885"/>
    </source>
</evidence>
<dbReference type="Pfam" id="PF07885">
    <property type="entry name" value="Ion_trans_2"/>
    <property type="match status" value="1"/>
</dbReference>
<evidence type="ECO:0000256" key="1">
    <source>
        <dbReference type="ARBA" id="ARBA00004141"/>
    </source>
</evidence>
<keyword evidence="5" id="KW-0406">Ion transport</keyword>